<accession>A0ABT9Y4H4</accession>
<dbReference type="Proteomes" id="UP001239167">
    <property type="component" value="Unassembled WGS sequence"/>
</dbReference>
<name>A0ABT9Y4H4_9FIRM</name>
<evidence type="ECO:0000313" key="3">
    <source>
        <dbReference type="EMBL" id="MDQ0202733.1"/>
    </source>
</evidence>
<dbReference type="PANTHER" id="PTHR30535:SF34">
    <property type="entry name" value="MOLYBDATE-BINDING PROTEIN MOLA"/>
    <property type="match status" value="1"/>
</dbReference>
<feature type="domain" description="Fe/B12 periplasmic-binding" evidence="2">
    <location>
        <begin position="61"/>
        <end position="317"/>
    </location>
</feature>
<protein>
    <submittedName>
        <fullName evidence="3">Iron complex transport system substrate-binding protein</fullName>
    </submittedName>
</protein>
<gene>
    <name evidence="3" type="ORF">J2S01_000426</name>
</gene>
<evidence type="ECO:0000259" key="2">
    <source>
        <dbReference type="PROSITE" id="PS50983"/>
    </source>
</evidence>
<sequence>MYNKTFIKFIFSVFALLFLTINIIGCRESSPAASKGVSTPTMRTVTDMSGQSVQIPIPVQKYAAGWYAHNEILVMLDHADGMAATHMRQHDFPWLYKIAPKMTDALSTFGDNFNLEKLLSRKPDVVFDSTDKNRAKLASVNIPLVNCYFDNYDDMKRAVTLTADILGGPAVERANEYNSYLTEKMSEIKNITEKIADRDKPKVLHLQSTAPLKADGRHTIIDTWISVAGGINAAAEIEGNMQSVSNEQIIKWDPDIIILDASCNPDDILNRAALKNIKAVKNNSVYINPRGGFAWDRYGIEGALQIQWAAKLFHPGRYQNLDLQREVKVFYEKFLWTKLTNDDADKIMHGKNP</sequence>
<comment type="caution">
    <text evidence="3">The sequence shown here is derived from an EMBL/GenBank/DDBJ whole genome shotgun (WGS) entry which is preliminary data.</text>
</comment>
<evidence type="ECO:0000313" key="4">
    <source>
        <dbReference type="Proteomes" id="UP001239167"/>
    </source>
</evidence>
<dbReference type="SUPFAM" id="SSF53807">
    <property type="entry name" value="Helical backbone' metal receptor"/>
    <property type="match status" value="1"/>
</dbReference>
<proteinExistence type="inferred from homology"/>
<dbReference type="Pfam" id="PF01497">
    <property type="entry name" value="Peripla_BP_2"/>
    <property type="match status" value="1"/>
</dbReference>
<dbReference type="EMBL" id="JAUSUE010000002">
    <property type="protein sequence ID" value="MDQ0202733.1"/>
    <property type="molecule type" value="Genomic_DNA"/>
</dbReference>
<organism evidence="3 4">
    <name type="scientific">Pectinatus haikarae</name>
    <dbReference type="NCBI Taxonomy" id="349096"/>
    <lineage>
        <taxon>Bacteria</taxon>
        <taxon>Bacillati</taxon>
        <taxon>Bacillota</taxon>
        <taxon>Negativicutes</taxon>
        <taxon>Selenomonadales</taxon>
        <taxon>Selenomonadaceae</taxon>
        <taxon>Pectinatus</taxon>
    </lineage>
</organism>
<dbReference type="PROSITE" id="PS50983">
    <property type="entry name" value="FE_B12_PBP"/>
    <property type="match status" value="1"/>
</dbReference>
<dbReference type="PANTHER" id="PTHR30535">
    <property type="entry name" value="VITAMIN B12-BINDING PROTEIN"/>
    <property type="match status" value="1"/>
</dbReference>
<dbReference type="Gene3D" id="1.20.58.2180">
    <property type="match status" value="1"/>
</dbReference>
<evidence type="ECO:0000256" key="1">
    <source>
        <dbReference type="ARBA" id="ARBA00008814"/>
    </source>
</evidence>
<dbReference type="CDD" id="cd01142">
    <property type="entry name" value="TroA_e"/>
    <property type="match status" value="1"/>
</dbReference>
<dbReference type="RefSeq" id="WP_307222656.1">
    <property type="nucleotide sequence ID" value="NZ_CP116940.1"/>
</dbReference>
<keyword evidence="4" id="KW-1185">Reference proteome</keyword>
<reference evidence="3 4" key="1">
    <citation type="submission" date="2023-07" db="EMBL/GenBank/DDBJ databases">
        <title>Genomic Encyclopedia of Type Strains, Phase IV (KMG-IV): sequencing the most valuable type-strain genomes for metagenomic binning, comparative biology and taxonomic classification.</title>
        <authorList>
            <person name="Goeker M."/>
        </authorList>
    </citation>
    <scope>NUCLEOTIDE SEQUENCE [LARGE SCALE GENOMIC DNA]</scope>
    <source>
        <strain evidence="3 4">DSM 16980</strain>
    </source>
</reference>
<dbReference type="Gene3D" id="3.40.50.1980">
    <property type="entry name" value="Nitrogenase molybdenum iron protein domain"/>
    <property type="match status" value="2"/>
</dbReference>
<comment type="similarity">
    <text evidence="1">Belongs to the bacterial solute-binding protein 8 family.</text>
</comment>
<dbReference type="InterPro" id="IPR002491">
    <property type="entry name" value="ABC_transptr_periplasmic_BD"/>
</dbReference>
<dbReference type="InterPro" id="IPR050902">
    <property type="entry name" value="ABC_Transporter_SBP"/>
</dbReference>